<proteinExistence type="predicted"/>
<evidence type="ECO:0000313" key="1">
    <source>
        <dbReference type="EMBL" id="KRK37935.1"/>
    </source>
</evidence>
<reference evidence="1 2" key="1">
    <citation type="journal article" date="2015" name="Genome Announc.">
        <title>Expanding the biotechnology potential of lactobacilli through comparative genomics of 213 strains and associated genera.</title>
        <authorList>
            <person name="Sun Z."/>
            <person name="Harris H.M."/>
            <person name="McCann A."/>
            <person name="Guo C."/>
            <person name="Argimon S."/>
            <person name="Zhang W."/>
            <person name="Yang X."/>
            <person name="Jeffery I.B."/>
            <person name="Cooney J.C."/>
            <person name="Kagawa T.F."/>
            <person name="Liu W."/>
            <person name="Song Y."/>
            <person name="Salvetti E."/>
            <person name="Wrobel A."/>
            <person name="Rasinkangas P."/>
            <person name="Parkhill J."/>
            <person name="Rea M.C."/>
            <person name="O'Sullivan O."/>
            <person name="Ritari J."/>
            <person name="Douillard F.P."/>
            <person name="Paul Ross R."/>
            <person name="Yang R."/>
            <person name="Briner A.E."/>
            <person name="Felis G.E."/>
            <person name="de Vos W.M."/>
            <person name="Barrangou R."/>
            <person name="Klaenhammer T.R."/>
            <person name="Caufield P.W."/>
            <person name="Cui Y."/>
            <person name="Zhang H."/>
            <person name="O'Toole P.W."/>
        </authorList>
    </citation>
    <scope>NUCLEOTIDE SEQUENCE [LARGE SCALE GENOMIC DNA]</scope>
    <source>
        <strain evidence="1 2">DSM 20534</strain>
    </source>
</reference>
<comment type="caution">
    <text evidence="1">The sequence shown here is derived from an EMBL/GenBank/DDBJ whole genome shotgun (WGS) entry which is preliminary data.</text>
</comment>
<name>A0A0R1GV84_9LACO</name>
<dbReference type="Proteomes" id="UP000050909">
    <property type="component" value="Unassembled WGS sequence"/>
</dbReference>
<sequence length="74" mass="8383">MKVHGQRHPELAQVRALFVQLRDKALAGNFDFSSELSQMESVTNHYAVPQDACEAYQATYELLDYLDHNSAVVD</sequence>
<evidence type="ECO:0008006" key="3">
    <source>
        <dbReference type="Google" id="ProtNLM"/>
    </source>
</evidence>
<keyword evidence="2" id="KW-1185">Reference proteome</keyword>
<gene>
    <name evidence="1" type="ORF">FC62_GL000702</name>
</gene>
<protein>
    <recommendedName>
        <fullName evidence="3">Iron-sulfur cluster repair di-iron protein, ric</fullName>
    </recommendedName>
</protein>
<accession>A0A0R1GV84</accession>
<evidence type="ECO:0000313" key="2">
    <source>
        <dbReference type="Proteomes" id="UP000050909"/>
    </source>
</evidence>
<dbReference type="PATRIC" id="fig|1423722.3.peg.718"/>
<organism evidence="1 2">
    <name type="scientific">Amylolactobacillus amylotrophicus DSM 20534</name>
    <dbReference type="NCBI Taxonomy" id="1423722"/>
    <lineage>
        <taxon>Bacteria</taxon>
        <taxon>Bacillati</taxon>
        <taxon>Bacillota</taxon>
        <taxon>Bacilli</taxon>
        <taxon>Lactobacillales</taxon>
        <taxon>Lactobacillaceae</taxon>
        <taxon>Amylolactobacillus</taxon>
    </lineage>
</organism>
<dbReference type="EMBL" id="AZCV01000002">
    <property type="protein sequence ID" value="KRK37935.1"/>
    <property type="molecule type" value="Genomic_DNA"/>
</dbReference>
<dbReference type="AlphaFoldDB" id="A0A0R1GV84"/>